<dbReference type="GO" id="GO:0008270">
    <property type="term" value="F:zinc ion binding"/>
    <property type="evidence" value="ECO:0007669"/>
    <property type="project" value="UniProtKB-KW"/>
</dbReference>
<gene>
    <name evidence="7" type="ORF">LOAG_15258</name>
</gene>
<dbReference type="Gene3D" id="3.30.160.60">
    <property type="entry name" value="Classic Zinc Finger"/>
    <property type="match status" value="1"/>
</dbReference>
<dbReference type="GO" id="GO:0045893">
    <property type="term" value="P:positive regulation of DNA-templated transcription"/>
    <property type="evidence" value="ECO:0007669"/>
    <property type="project" value="UniProtKB-ARBA"/>
</dbReference>
<dbReference type="PANTHER" id="PTHR23235">
    <property type="entry name" value="KRUEPPEL-LIKE TRANSCRIPTION FACTOR"/>
    <property type="match status" value="1"/>
</dbReference>
<protein>
    <recommendedName>
        <fullName evidence="6">C2H2-type domain-containing protein</fullName>
    </recommendedName>
</protein>
<dbReference type="CTD" id="9952747"/>
<dbReference type="AlphaFoldDB" id="A0A1S0TG81"/>
<evidence type="ECO:0000256" key="2">
    <source>
        <dbReference type="ARBA" id="ARBA00022737"/>
    </source>
</evidence>
<organism evidence="7">
    <name type="scientific">Loa loa</name>
    <name type="common">Eye worm</name>
    <name type="synonym">Filaria loa</name>
    <dbReference type="NCBI Taxonomy" id="7209"/>
    <lineage>
        <taxon>Eukaryota</taxon>
        <taxon>Metazoa</taxon>
        <taxon>Ecdysozoa</taxon>
        <taxon>Nematoda</taxon>
        <taxon>Chromadorea</taxon>
        <taxon>Rhabditida</taxon>
        <taxon>Spirurina</taxon>
        <taxon>Spiruromorpha</taxon>
        <taxon>Filarioidea</taxon>
        <taxon>Onchocercidae</taxon>
        <taxon>Loa</taxon>
    </lineage>
</organism>
<dbReference type="FunFam" id="3.30.160.60:FF:001732">
    <property type="entry name" value="Zgc:162936"/>
    <property type="match status" value="1"/>
</dbReference>
<dbReference type="PROSITE" id="PS50157">
    <property type="entry name" value="ZINC_FINGER_C2H2_2"/>
    <property type="match status" value="1"/>
</dbReference>
<dbReference type="SUPFAM" id="SSF57667">
    <property type="entry name" value="beta-beta-alpha zinc fingers"/>
    <property type="match status" value="1"/>
</dbReference>
<dbReference type="PROSITE" id="PS00028">
    <property type="entry name" value="ZINC_FINGER_C2H2_1"/>
    <property type="match status" value="1"/>
</dbReference>
<dbReference type="GO" id="GO:0000981">
    <property type="term" value="F:DNA-binding transcription factor activity, RNA polymerase II-specific"/>
    <property type="evidence" value="ECO:0007669"/>
    <property type="project" value="TreeGrafter"/>
</dbReference>
<evidence type="ECO:0000256" key="4">
    <source>
        <dbReference type="ARBA" id="ARBA00022833"/>
    </source>
</evidence>
<dbReference type="InParanoid" id="A0A1S0TG81"/>
<name>A0A1S0TG81_LOALO</name>
<dbReference type="OrthoDB" id="10068874at2759"/>
<keyword evidence="4" id="KW-0862">Zinc</keyword>
<keyword evidence="3 5" id="KW-0863">Zinc-finger</keyword>
<dbReference type="GO" id="GO:0005694">
    <property type="term" value="C:chromosome"/>
    <property type="evidence" value="ECO:0007669"/>
    <property type="project" value="UniProtKB-ARBA"/>
</dbReference>
<reference evidence="7" key="1">
    <citation type="submission" date="2012-04" db="EMBL/GenBank/DDBJ databases">
        <title>The Genome Sequence of Loa loa.</title>
        <authorList>
            <consortium name="The Broad Institute Genome Sequencing Platform"/>
            <consortium name="Broad Institute Genome Sequencing Center for Infectious Disease"/>
            <person name="Nutman T.B."/>
            <person name="Fink D.L."/>
            <person name="Russ C."/>
            <person name="Young S."/>
            <person name="Zeng Q."/>
            <person name="Gargeya S."/>
            <person name="Alvarado L."/>
            <person name="Berlin A."/>
            <person name="Chapman S.B."/>
            <person name="Chen Z."/>
            <person name="Freedman E."/>
            <person name="Gellesch M."/>
            <person name="Goldberg J."/>
            <person name="Griggs A."/>
            <person name="Gujja S."/>
            <person name="Heilman E.R."/>
            <person name="Heiman D."/>
            <person name="Howarth C."/>
            <person name="Mehta T."/>
            <person name="Neiman D."/>
            <person name="Pearson M."/>
            <person name="Roberts A."/>
            <person name="Saif S."/>
            <person name="Shea T."/>
            <person name="Shenoy N."/>
            <person name="Sisk P."/>
            <person name="Stolte C."/>
            <person name="Sykes S."/>
            <person name="White J."/>
            <person name="Yandava C."/>
            <person name="Haas B."/>
            <person name="Henn M.R."/>
            <person name="Nusbaum C."/>
            <person name="Birren B."/>
        </authorList>
    </citation>
    <scope>NUCLEOTIDE SEQUENCE [LARGE SCALE GENOMIC DNA]</scope>
</reference>
<dbReference type="GeneID" id="9952747"/>
<dbReference type="KEGG" id="loa:LOAG_15258"/>
<dbReference type="GO" id="GO:0000978">
    <property type="term" value="F:RNA polymerase II cis-regulatory region sequence-specific DNA binding"/>
    <property type="evidence" value="ECO:0007669"/>
    <property type="project" value="TreeGrafter"/>
</dbReference>
<dbReference type="PANTHER" id="PTHR23235:SF120">
    <property type="entry name" value="KRUPPEL-LIKE FACTOR 15"/>
    <property type="match status" value="1"/>
</dbReference>
<proteinExistence type="predicted"/>
<evidence type="ECO:0000313" key="7">
    <source>
        <dbReference type="EMBL" id="EFO13272.1"/>
    </source>
</evidence>
<keyword evidence="1" id="KW-0479">Metal-binding</keyword>
<keyword evidence="2" id="KW-0677">Repeat</keyword>
<evidence type="ECO:0000256" key="3">
    <source>
        <dbReference type="ARBA" id="ARBA00022771"/>
    </source>
</evidence>
<evidence type="ECO:0000256" key="1">
    <source>
        <dbReference type="ARBA" id="ARBA00022723"/>
    </source>
</evidence>
<sequence>MCLGNARKRDLIAHNITHTGKKPFKCDICDKRFTRSDYSLVHRRTSHRGEKPFSCF</sequence>
<dbReference type="InterPro" id="IPR013087">
    <property type="entry name" value="Znf_C2H2_type"/>
</dbReference>
<evidence type="ECO:0000259" key="6">
    <source>
        <dbReference type="PROSITE" id="PS50157"/>
    </source>
</evidence>
<accession>A0A1S0TG81</accession>
<dbReference type="RefSeq" id="XP_003150797.1">
    <property type="nucleotide sequence ID" value="XM_003150749.1"/>
</dbReference>
<feature type="domain" description="C2H2-type" evidence="6">
    <location>
        <begin position="24"/>
        <end position="52"/>
    </location>
</feature>
<dbReference type="EMBL" id="JH713777">
    <property type="protein sequence ID" value="EFO13272.1"/>
    <property type="molecule type" value="Genomic_DNA"/>
</dbReference>
<dbReference type="InterPro" id="IPR036236">
    <property type="entry name" value="Znf_C2H2_sf"/>
</dbReference>
<evidence type="ECO:0000256" key="5">
    <source>
        <dbReference type="PROSITE-ProRule" id="PRU00042"/>
    </source>
</evidence>